<evidence type="ECO:0000313" key="11">
    <source>
        <dbReference type="Proteomes" id="UP000430272"/>
    </source>
</evidence>
<evidence type="ECO:0000313" key="10">
    <source>
        <dbReference type="EMBL" id="MXO55144.1"/>
    </source>
</evidence>
<dbReference type="AlphaFoldDB" id="A0A844Y9W8"/>
<feature type="transmembrane region" description="Helical" evidence="9">
    <location>
        <begin position="53"/>
        <end position="74"/>
    </location>
</feature>
<reference evidence="10 11" key="1">
    <citation type="submission" date="2019-12" db="EMBL/GenBank/DDBJ databases">
        <title>Genomic-based taxomic classification of the family Erythrobacteraceae.</title>
        <authorList>
            <person name="Xu L."/>
        </authorList>
    </citation>
    <scope>NUCLEOTIDE SEQUENCE [LARGE SCALE GENOMIC DNA]</scope>
    <source>
        <strain evidence="10 11">JCM 17468</strain>
    </source>
</reference>
<evidence type="ECO:0000256" key="9">
    <source>
        <dbReference type="SAM" id="Phobius"/>
    </source>
</evidence>
<keyword evidence="11" id="KW-1185">Reference proteome</keyword>
<sequence>MTLPGFPDAAPLDGFLGGLMIGLAAAIMLLGLGRIAGVSGLASRAMLIERGGAPWPVAILFVAGLVLGAMLFGLAEPIEAVFPPHWGWLVAGGLLVGYGTRLGSGCTSGHGVCGMSRLSPRSLVATAAFMASGIATVAVVNALGYGWR</sequence>
<dbReference type="Proteomes" id="UP000430272">
    <property type="component" value="Unassembled WGS sequence"/>
</dbReference>
<keyword evidence="5 9" id="KW-0812">Transmembrane</keyword>
<dbReference type="GO" id="GO:0005886">
    <property type="term" value="C:plasma membrane"/>
    <property type="evidence" value="ECO:0007669"/>
    <property type="project" value="UniProtKB-SubCell"/>
</dbReference>
<comment type="caution">
    <text evidence="10">The sequence shown here is derived from an EMBL/GenBank/DDBJ whole genome shotgun (WGS) entry which is preliminary data.</text>
</comment>
<protein>
    <submittedName>
        <fullName evidence="10">YeeE/YedE family protein</fullName>
    </submittedName>
</protein>
<feature type="transmembrane region" description="Helical" evidence="9">
    <location>
        <begin position="86"/>
        <end position="103"/>
    </location>
</feature>
<dbReference type="PANTHER" id="PTHR30574:SF1">
    <property type="entry name" value="SULPHUR TRANSPORT DOMAIN-CONTAINING PROTEIN"/>
    <property type="match status" value="1"/>
</dbReference>
<evidence type="ECO:0000256" key="8">
    <source>
        <dbReference type="ARBA" id="ARBA00035655"/>
    </source>
</evidence>
<gene>
    <name evidence="10" type="ORF">GRI47_14160</name>
</gene>
<keyword evidence="7 9" id="KW-0472">Membrane</keyword>
<dbReference type="RefSeq" id="WP_160662013.1">
    <property type="nucleotide sequence ID" value="NZ_BAABDV010000004.1"/>
</dbReference>
<accession>A0A844Y9W8</accession>
<evidence type="ECO:0000256" key="3">
    <source>
        <dbReference type="ARBA" id="ARBA00022475"/>
    </source>
</evidence>
<name>A0A844Y9W8_9SPHN</name>
<comment type="subcellular location">
    <subcellularLocation>
        <location evidence="1">Cell inner membrane</location>
        <topology evidence="1">Multi-pass membrane protein</topology>
    </subcellularLocation>
</comment>
<keyword evidence="4" id="KW-0997">Cell inner membrane</keyword>
<keyword evidence="3" id="KW-1003">Cell membrane</keyword>
<feature type="transmembrane region" description="Helical" evidence="9">
    <location>
        <begin position="123"/>
        <end position="147"/>
    </location>
</feature>
<dbReference type="Pfam" id="PF04143">
    <property type="entry name" value="Sulf_transp"/>
    <property type="match status" value="1"/>
</dbReference>
<comment type="similarity">
    <text evidence="8">Belongs to the TsuA/YedE (TC 9.B.102) family.</text>
</comment>
<proteinExistence type="inferred from homology"/>
<dbReference type="InterPro" id="IPR007272">
    <property type="entry name" value="Sulf_transp_TsuA/YedE"/>
</dbReference>
<dbReference type="EMBL" id="WTYD01000004">
    <property type="protein sequence ID" value="MXO55144.1"/>
    <property type="molecule type" value="Genomic_DNA"/>
</dbReference>
<evidence type="ECO:0000256" key="4">
    <source>
        <dbReference type="ARBA" id="ARBA00022519"/>
    </source>
</evidence>
<dbReference type="PANTHER" id="PTHR30574">
    <property type="entry name" value="INNER MEMBRANE PROTEIN YEDE"/>
    <property type="match status" value="1"/>
</dbReference>
<evidence type="ECO:0000256" key="1">
    <source>
        <dbReference type="ARBA" id="ARBA00004429"/>
    </source>
</evidence>
<evidence type="ECO:0000256" key="6">
    <source>
        <dbReference type="ARBA" id="ARBA00022989"/>
    </source>
</evidence>
<dbReference type="OrthoDB" id="9814020at2"/>
<organism evidence="10 11">
    <name type="scientific">Qipengyuania pelagi</name>
    <dbReference type="NCBI Taxonomy" id="994320"/>
    <lineage>
        <taxon>Bacteria</taxon>
        <taxon>Pseudomonadati</taxon>
        <taxon>Pseudomonadota</taxon>
        <taxon>Alphaproteobacteria</taxon>
        <taxon>Sphingomonadales</taxon>
        <taxon>Erythrobacteraceae</taxon>
        <taxon>Qipengyuania</taxon>
    </lineage>
</organism>
<evidence type="ECO:0000256" key="5">
    <source>
        <dbReference type="ARBA" id="ARBA00022692"/>
    </source>
</evidence>
<feature type="transmembrane region" description="Helical" evidence="9">
    <location>
        <begin position="12"/>
        <end position="32"/>
    </location>
</feature>
<evidence type="ECO:0000256" key="7">
    <source>
        <dbReference type="ARBA" id="ARBA00023136"/>
    </source>
</evidence>
<evidence type="ECO:0000256" key="2">
    <source>
        <dbReference type="ARBA" id="ARBA00022448"/>
    </source>
</evidence>
<keyword evidence="6 9" id="KW-1133">Transmembrane helix</keyword>
<keyword evidence="2" id="KW-0813">Transport</keyword>